<dbReference type="InterPro" id="IPR035903">
    <property type="entry name" value="HesB-like_dom_sf"/>
</dbReference>
<organism evidence="1 2">
    <name type="scientific">Syntrophus gentianae</name>
    <dbReference type="NCBI Taxonomy" id="43775"/>
    <lineage>
        <taxon>Bacteria</taxon>
        <taxon>Pseudomonadati</taxon>
        <taxon>Thermodesulfobacteriota</taxon>
        <taxon>Syntrophia</taxon>
        <taxon>Syntrophales</taxon>
        <taxon>Syntrophaceae</taxon>
        <taxon>Syntrophus</taxon>
    </lineage>
</organism>
<accession>A0A1H8ALX5</accession>
<proteinExistence type="predicted"/>
<evidence type="ECO:0000313" key="2">
    <source>
        <dbReference type="Proteomes" id="UP000198744"/>
    </source>
</evidence>
<keyword evidence="2" id="KW-1185">Reference proteome</keyword>
<dbReference type="STRING" id="43775.SAMN04489760_13814"/>
<evidence type="ECO:0008006" key="3">
    <source>
        <dbReference type="Google" id="ProtNLM"/>
    </source>
</evidence>
<protein>
    <recommendedName>
        <fullName evidence="3">Iron-sulfur cluster assembly protein</fullName>
    </recommendedName>
</protein>
<dbReference type="Proteomes" id="UP000198744">
    <property type="component" value="Unassembled WGS sequence"/>
</dbReference>
<gene>
    <name evidence="1" type="ORF">SAMN04489760_13814</name>
</gene>
<dbReference type="AlphaFoldDB" id="A0A1H8ALX5"/>
<dbReference type="Gene3D" id="2.60.300.12">
    <property type="entry name" value="HesB-like domain"/>
    <property type="match status" value="1"/>
</dbReference>
<name>A0A1H8ALX5_9BACT</name>
<dbReference type="OrthoDB" id="1955366at2"/>
<dbReference type="SUPFAM" id="SSF89360">
    <property type="entry name" value="HesB-like domain"/>
    <property type="match status" value="1"/>
</dbReference>
<sequence length="63" mass="6810">MALDEPKENDTVFTEQGITFSIDKDLLEKAKPIHLDFVEACGQAGFQFTSNLPEEGGEGGCCS</sequence>
<dbReference type="RefSeq" id="WP_093884695.1">
    <property type="nucleotide sequence ID" value="NZ_FOBS01000038.1"/>
</dbReference>
<evidence type="ECO:0000313" key="1">
    <source>
        <dbReference type="EMBL" id="SEM71661.1"/>
    </source>
</evidence>
<reference evidence="1 2" key="1">
    <citation type="submission" date="2016-10" db="EMBL/GenBank/DDBJ databases">
        <authorList>
            <person name="de Groot N.N."/>
        </authorList>
    </citation>
    <scope>NUCLEOTIDE SEQUENCE [LARGE SCALE GENOMIC DNA]</scope>
    <source>
        <strain evidence="1 2">DSM 8423</strain>
    </source>
</reference>
<dbReference type="EMBL" id="FOBS01000038">
    <property type="protein sequence ID" value="SEM71661.1"/>
    <property type="molecule type" value="Genomic_DNA"/>
</dbReference>